<dbReference type="PANTHER" id="PTHR30386:SF17">
    <property type="entry name" value="ALKALINE PROTEASE SECRETION PROTEIN APRE"/>
    <property type="match status" value="1"/>
</dbReference>
<dbReference type="InterPro" id="IPR050739">
    <property type="entry name" value="MFP"/>
</dbReference>
<dbReference type="Gene3D" id="2.40.30.170">
    <property type="match status" value="1"/>
</dbReference>
<dbReference type="InterPro" id="IPR058781">
    <property type="entry name" value="HH_AprE-like"/>
</dbReference>
<evidence type="ECO:0000256" key="6">
    <source>
        <dbReference type="ARBA" id="ARBA00022692"/>
    </source>
</evidence>
<dbReference type="Gene3D" id="2.40.50.100">
    <property type="match status" value="1"/>
</dbReference>
<evidence type="ECO:0000256" key="1">
    <source>
        <dbReference type="ARBA" id="ARBA00004377"/>
    </source>
</evidence>
<dbReference type="EMBL" id="CP134844">
    <property type="protein sequence ID" value="WNL12215.1"/>
    <property type="molecule type" value="Genomic_DNA"/>
</dbReference>
<dbReference type="NCBIfam" id="TIGR01843">
    <property type="entry name" value="type_I_hlyD"/>
    <property type="match status" value="1"/>
</dbReference>
<evidence type="ECO:0000256" key="8">
    <source>
        <dbReference type="ARBA" id="ARBA00023136"/>
    </source>
</evidence>
<dbReference type="InterPro" id="IPR010129">
    <property type="entry name" value="T1SS_HlyD"/>
</dbReference>
<evidence type="ECO:0000256" key="4">
    <source>
        <dbReference type="ARBA" id="ARBA00022475"/>
    </source>
</evidence>
<sequence length="431" mass="48222">MIQDKKSLLKTDDSLVIRFGLGVLITVFVIFGGWMAFAPLASSSVGTGKVSAGYEKKSIQHLEGGIIETIFVKDGDSVKKGDVLIKLQDIQTKAQLDILESQYQDTLGLYNRLVSHKDNLKDIVFDSDLVDEFVKNEQRNLFYSTKNAINEEKSILENRILQLRNQIDGNTSLLSSKQQRLISINEEIKEWDELFKLKLVDKIKLRELQREANMLQGDVANTRAEIARLNEQIMETKGQLLLRDEEFKKETLNKLVETKTMLNDLKSKILAARDTLNRTEIIAPADGVVVGLSLYTIGGVIPSGQKILDIVPQGSVLIVEAQIPVTDIDKVSAGLECDIRFSAFHLQQTHVIHGKVIHVSADSFVDEATGNSYYEAKVEVTPEGQKQLKEYGFELVAGMPAEVMIKTGTRTTLSYLVKPFTDMLSRGFNEE</sequence>
<dbReference type="EMBL" id="CP134850">
    <property type="protein sequence ID" value="WNL20594.1"/>
    <property type="molecule type" value="Genomic_DNA"/>
</dbReference>
<feature type="domain" description="AprE-like beta-barrel" evidence="12">
    <location>
        <begin position="317"/>
        <end position="408"/>
    </location>
</feature>
<evidence type="ECO:0000256" key="5">
    <source>
        <dbReference type="ARBA" id="ARBA00022519"/>
    </source>
</evidence>
<proteinExistence type="inferred from homology"/>
<evidence type="ECO:0000256" key="2">
    <source>
        <dbReference type="ARBA" id="ARBA00009477"/>
    </source>
</evidence>
<comment type="similarity">
    <text evidence="2">Belongs to the membrane fusion protein (MFP) (TC 8.A.1) family.</text>
</comment>
<dbReference type="AlphaFoldDB" id="A0AA96I1V0"/>
<dbReference type="PANTHER" id="PTHR30386">
    <property type="entry name" value="MEMBRANE FUSION SUBUNIT OF EMRAB-TOLC MULTIDRUG EFFLUX PUMP"/>
    <property type="match status" value="1"/>
</dbReference>
<evidence type="ECO:0000256" key="9">
    <source>
        <dbReference type="SAM" id="Coils"/>
    </source>
</evidence>
<evidence type="ECO:0000313" key="14">
    <source>
        <dbReference type="EMBL" id="WNL15660.1"/>
    </source>
</evidence>
<feature type="coiled-coil region" evidence="9">
    <location>
        <begin position="205"/>
        <end position="268"/>
    </location>
</feature>
<feature type="domain" description="AprE-like long alpha-helical hairpin" evidence="11">
    <location>
        <begin position="93"/>
        <end position="274"/>
    </location>
</feature>
<keyword evidence="8 10" id="KW-0472">Membrane</keyword>
<comment type="subcellular location">
    <subcellularLocation>
        <location evidence="1">Cell inner membrane</location>
        <topology evidence="1">Single-pass membrane protein</topology>
    </subcellularLocation>
</comment>
<keyword evidence="6 10" id="KW-0812">Transmembrane</keyword>
<dbReference type="GO" id="GO:0015031">
    <property type="term" value="P:protein transport"/>
    <property type="evidence" value="ECO:0007669"/>
    <property type="project" value="InterPro"/>
</dbReference>
<organism evidence="14">
    <name type="scientific">Arcobacter sp. AZ-2023</name>
    <dbReference type="NCBI Taxonomy" id="3074453"/>
    <lineage>
        <taxon>Bacteria</taxon>
        <taxon>Pseudomonadati</taxon>
        <taxon>Campylobacterota</taxon>
        <taxon>Epsilonproteobacteria</taxon>
        <taxon>Campylobacterales</taxon>
        <taxon>Arcobacteraceae</taxon>
        <taxon>Arcobacter</taxon>
    </lineage>
</organism>
<dbReference type="InterPro" id="IPR058982">
    <property type="entry name" value="Beta-barrel_AprE"/>
</dbReference>
<name>A0AA96I1V0_9BACT</name>
<evidence type="ECO:0000313" key="17">
    <source>
        <dbReference type="EMBL" id="WNL23235.1"/>
    </source>
</evidence>
<evidence type="ECO:0000259" key="11">
    <source>
        <dbReference type="Pfam" id="PF25994"/>
    </source>
</evidence>
<reference evidence="14" key="2">
    <citation type="submission" date="2023-09" db="EMBL/GenBank/DDBJ databases">
        <title>Characterization of Arcobacter Isolates from Retail Chicken Sold in Supermarkets in Tbilisi, Georgia.</title>
        <authorList>
            <person name="Matthias R."/>
            <person name="Zautner A.E."/>
        </authorList>
    </citation>
    <scope>NUCLEOTIDE SEQUENCE</scope>
    <source>
        <strain evidence="14">LEO 108</strain>
        <strain evidence="13">LEO 109</strain>
    </source>
</reference>
<evidence type="ECO:0000256" key="7">
    <source>
        <dbReference type="ARBA" id="ARBA00022989"/>
    </source>
</evidence>
<dbReference type="EMBL" id="CP134851">
    <property type="protein sequence ID" value="WNL23235.1"/>
    <property type="molecule type" value="Genomic_DNA"/>
</dbReference>
<dbReference type="Pfam" id="PF26002">
    <property type="entry name" value="Beta-barrel_AprE"/>
    <property type="match status" value="1"/>
</dbReference>
<evidence type="ECO:0000313" key="13">
    <source>
        <dbReference type="EMBL" id="WNL12215.1"/>
    </source>
</evidence>
<evidence type="ECO:0000313" key="16">
    <source>
        <dbReference type="EMBL" id="WNL20594.1"/>
    </source>
</evidence>
<evidence type="ECO:0000313" key="18">
    <source>
        <dbReference type="EMBL" id="WNL25873.1"/>
    </source>
</evidence>
<evidence type="ECO:0000256" key="10">
    <source>
        <dbReference type="SAM" id="Phobius"/>
    </source>
</evidence>
<dbReference type="PRINTS" id="PR01490">
    <property type="entry name" value="RTXTOXIND"/>
</dbReference>
<dbReference type="SUPFAM" id="SSF111369">
    <property type="entry name" value="HlyD-like secretion proteins"/>
    <property type="match status" value="1"/>
</dbReference>
<reference evidence="15" key="1">
    <citation type="submission" date="2023-09" db="EMBL/GenBank/DDBJ databases">
        <title>Arcobacter tbilisiensis sp. nov. isolated from chicken meat in Tbilisi, Georgia.</title>
        <authorList>
            <person name="Matthias R."/>
            <person name="Zautner A.E."/>
        </authorList>
    </citation>
    <scope>NUCLEOTIDE SEQUENCE</scope>
    <source>
        <strain evidence="18">LEO 70</strain>
        <strain evidence="17">LEO 74</strain>
        <strain evidence="16">LEO 79</strain>
        <strain evidence="15">LEO 99</strain>
    </source>
</reference>
<dbReference type="GO" id="GO:0005886">
    <property type="term" value="C:plasma membrane"/>
    <property type="evidence" value="ECO:0007669"/>
    <property type="project" value="UniProtKB-SubCell"/>
</dbReference>
<keyword evidence="7 10" id="KW-1133">Transmembrane helix</keyword>
<dbReference type="Pfam" id="PF25994">
    <property type="entry name" value="HH_AprE"/>
    <property type="match status" value="1"/>
</dbReference>
<keyword evidence="9" id="KW-0175">Coiled coil</keyword>
<protein>
    <submittedName>
        <fullName evidence="14">HlyD family type I secretion periplasmic adaptor subunit</fullName>
    </submittedName>
</protein>
<feature type="transmembrane region" description="Helical" evidence="10">
    <location>
        <begin position="15"/>
        <end position="37"/>
    </location>
</feature>
<dbReference type="EMBL" id="CP134852">
    <property type="protein sequence ID" value="WNL25873.1"/>
    <property type="molecule type" value="Genomic_DNA"/>
</dbReference>
<keyword evidence="3" id="KW-0813">Transport</keyword>
<evidence type="ECO:0000256" key="3">
    <source>
        <dbReference type="ARBA" id="ARBA00022448"/>
    </source>
</evidence>
<dbReference type="EMBL" id="CP134845">
    <property type="protein sequence ID" value="WNL15660.1"/>
    <property type="molecule type" value="Genomic_DNA"/>
</dbReference>
<dbReference type="EMBL" id="CP134849">
    <property type="protein sequence ID" value="WNL18459.1"/>
    <property type="molecule type" value="Genomic_DNA"/>
</dbReference>
<evidence type="ECO:0000259" key="12">
    <source>
        <dbReference type="Pfam" id="PF26002"/>
    </source>
</evidence>
<keyword evidence="4" id="KW-1003">Cell membrane</keyword>
<evidence type="ECO:0000313" key="15">
    <source>
        <dbReference type="EMBL" id="WNL18459.1"/>
    </source>
</evidence>
<keyword evidence="5" id="KW-0997">Cell inner membrane</keyword>
<gene>
    <name evidence="14" type="ORF">RJG51_05660</name>
    <name evidence="13" type="ORF">RJG52_09920</name>
    <name evidence="15" type="ORF">RJG53_07610</name>
    <name evidence="17" type="ORF">RJG55_09920</name>
    <name evidence="16" type="ORF">RJG56_07460</name>
    <name evidence="18" type="ORF">RJG57_01465</name>
</gene>
<accession>A0AA96I1V0</accession>